<feature type="region of interest" description="Disordered" evidence="6">
    <location>
        <begin position="1"/>
        <end position="24"/>
    </location>
</feature>
<keyword evidence="8" id="KW-1185">Reference proteome</keyword>
<reference evidence="7 8" key="1">
    <citation type="submission" date="2019-04" db="EMBL/GenBank/DDBJ databases">
        <title>Friends and foes A comparative genomics study of 23 Aspergillus species from section Flavi.</title>
        <authorList>
            <consortium name="DOE Joint Genome Institute"/>
            <person name="Kjaerbolling I."/>
            <person name="Vesth T."/>
            <person name="Frisvad J.C."/>
            <person name="Nybo J.L."/>
            <person name="Theobald S."/>
            <person name="Kildgaard S."/>
            <person name="Isbrandt T."/>
            <person name="Kuo A."/>
            <person name="Sato A."/>
            <person name="Lyhne E.K."/>
            <person name="Kogle M.E."/>
            <person name="Wiebenga A."/>
            <person name="Kun R.S."/>
            <person name="Lubbers R.J."/>
            <person name="Makela M.R."/>
            <person name="Barry K."/>
            <person name="Chovatia M."/>
            <person name="Clum A."/>
            <person name="Daum C."/>
            <person name="Haridas S."/>
            <person name="He G."/>
            <person name="LaButti K."/>
            <person name="Lipzen A."/>
            <person name="Mondo S."/>
            <person name="Riley R."/>
            <person name="Salamov A."/>
            <person name="Simmons B.A."/>
            <person name="Magnuson J.K."/>
            <person name="Henrissat B."/>
            <person name="Mortensen U.H."/>
            <person name="Larsen T.O."/>
            <person name="Devries R.P."/>
            <person name="Grigoriev I.V."/>
            <person name="Machida M."/>
            <person name="Baker S.E."/>
            <person name="Andersen M.R."/>
        </authorList>
    </citation>
    <scope>NUCLEOTIDE SEQUENCE [LARGE SCALE GENOMIC DNA]</scope>
    <source>
        <strain evidence="7 8">CBS 151.66</strain>
    </source>
</reference>
<name>A0A5N5XKA4_9EURO</name>
<protein>
    <submittedName>
        <fullName evidence="7">Small-subunit processome</fullName>
    </submittedName>
</protein>
<dbReference type="GO" id="GO:0006364">
    <property type="term" value="P:rRNA processing"/>
    <property type="evidence" value="ECO:0007669"/>
    <property type="project" value="UniProtKB-UniRule"/>
</dbReference>
<dbReference type="Proteomes" id="UP000326565">
    <property type="component" value="Unassembled WGS sequence"/>
</dbReference>
<proteinExistence type="inferred from homology"/>
<feature type="region of interest" description="Disordered" evidence="6">
    <location>
        <begin position="123"/>
        <end position="245"/>
    </location>
</feature>
<evidence type="ECO:0000256" key="1">
    <source>
        <dbReference type="ARBA" id="ARBA00004099"/>
    </source>
</evidence>
<evidence type="ECO:0000256" key="3">
    <source>
        <dbReference type="ARBA" id="ARBA00008105"/>
    </source>
</evidence>
<feature type="region of interest" description="Disordered" evidence="6">
    <location>
        <begin position="53"/>
        <end position="88"/>
    </location>
</feature>
<dbReference type="InterPro" id="IPR007144">
    <property type="entry name" value="SSU_processome_Utp11"/>
</dbReference>
<comment type="subcellular location">
    <subcellularLocation>
        <location evidence="2">Nucleus</location>
        <location evidence="2">Nucleolus</location>
    </subcellularLocation>
</comment>
<sequence>MSSMRNAVHRRQHRERGQLAGREKWGMLEKHKDYSLRAKDYNVKKAKIKRLEEKARDRNPDEFAFGMMSSHSQKAGKHGAAARDSAAGLSHDAIKLLKTQDAGYLRTVGERIRRQMEKLEQEIRLQEGVSQVLGGNKGGEGKKSRVRDDDDDDFDFDFEEDAEEEVKPKKMVFVDDKREQRALKKKSARTEDSDDEDEESFGELKRKKTQRELEAERQALADARRARKIKKRAAEARQSKLKALQKQYTDITAAERELDWQRGRMDNTVGGTNKNGVKWKIRERKK</sequence>
<dbReference type="PANTHER" id="PTHR12838:SF0">
    <property type="entry name" value="U3 SMALL NUCLEOLAR RNA-ASSOCIATED PROTEIN 11-RELATED"/>
    <property type="match status" value="1"/>
</dbReference>
<organism evidence="7 8">
    <name type="scientific">Aspergillus leporis</name>
    <dbReference type="NCBI Taxonomy" id="41062"/>
    <lineage>
        <taxon>Eukaryota</taxon>
        <taxon>Fungi</taxon>
        <taxon>Dikarya</taxon>
        <taxon>Ascomycota</taxon>
        <taxon>Pezizomycotina</taxon>
        <taxon>Eurotiomycetes</taxon>
        <taxon>Eurotiomycetidae</taxon>
        <taxon>Eurotiales</taxon>
        <taxon>Aspergillaceae</taxon>
        <taxon>Aspergillus</taxon>
        <taxon>Aspergillus subgen. Circumdati</taxon>
    </lineage>
</organism>
<evidence type="ECO:0000256" key="5">
    <source>
        <dbReference type="ARBA" id="ARBA00023242"/>
    </source>
</evidence>
<evidence type="ECO:0000256" key="6">
    <source>
        <dbReference type="SAM" id="MobiDB-lite"/>
    </source>
</evidence>
<feature type="compositionally biased region" description="Basic and acidic residues" evidence="6">
    <location>
        <begin position="15"/>
        <end position="24"/>
    </location>
</feature>
<dbReference type="PANTHER" id="PTHR12838">
    <property type="entry name" value="U3 SMALL NUCLEOLAR RNA-ASSOCIATED PROTEIN 11"/>
    <property type="match status" value="1"/>
</dbReference>
<comment type="similarity">
    <text evidence="3">Belongs to the UTP11 family.</text>
</comment>
<feature type="compositionally biased region" description="Acidic residues" evidence="6">
    <location>
        <begin position="149"/>
        <end position="164"/>
    </location>
</feature>
<feature type="compositionally biased region" description="Basic and acidic residues" evidence="6">
    <location>
        <begin position="139"/>
        <end position="148"/>
    </location>
</feature>
<feature type="compositionally biased region" description="Basic and acidic residues" evidence="6">
    <location>
        <begin position="165"/>
        <end position="182"/>
    </location>
</feature>
<gene>
    <name evidence="7" type="ORF">BDV29DRAFT_164585</name>
</gene>
<keyword evidence="4" id="KW-0698">rRNA processing</keyword>
<evidence type="ECO:0000313" key="7">
    <source>
        <dbReference type="EMBL" id="KAB8079530.1"/>
    </source>
</evidence>
<dbReference type="OrthoDB" id="29058at2759"/>
<evidence type="ECO:0000256" key="4">
    <source>
        <dbReference type="ARBA" id="ARBA00022552"/>
    </source>
</evidence>
<feature type="compositionally biased region" description="Acidic residues" evidence="6">
    <location>
        <begin position="192"/>
        <end position="201"/>
    </location>
</feature>
<dbReference type="EMBL" id="ML732150">
    <property type="protein sequence ID" value="KAB8079530.1"/>
    <property type="molecule type" value="Genomic_DNA"/>
</dbReference>
<accession>A0A5N5XKA4</accession>
<keyword evidence="5" id="KW-0539">Nucleus</keyword>
<comment type="function">
    <text evidence="1">Involved in nucleolar processing of pre-18S ribosomal RNA.</text>
</comment>
<dbReference type="Pfam" id="PF03998">
    <property type="entry name" value="Utp11"/>
    <property type="match status" value="1"/>
</dbReference>
<dbReference type="GO" id="GO:0032040">
    <property type="term" value="C:small-subunit processome"/>
    <property type="evidence" value="ECO:0007669"/>
    <property type="project" value="UniProtKB-UniRule"/>
</dbReference>
<feature type="compositionally biased region" description="Basic and acidic residues" evidence="6">
    <location>
        <begin position="210"/>
        <end position="224"/>
    </location>
</feature>
<dbReference type="AlphaFoldDB" id="A0A5N5XKA4"/>
<evidence type="ECO:0000256" key="2">
    <source>
        <dbReference type="ARBA" id="ARBA00004604"/>
    </source>
</evidence>
<evidence type="ECO:0000313" key="8">
    <source>
        <dbReference type="Proteomes" id="UP000326565"/>
    </source>
</evidence>